<evidence type="ECO:0000313" key="8">
    <source>
        <dbReference type="EnsemblPlants" id="Zm00001eb209660_P002"/>
    </source>
</evidence>
<reference evidence="9" key="1">
    <citation type="journal article" date="2009" name="Science">
        <title>The B73 maize genome: complexity, diversity, and dynamics.</title>
        <authorList>
            <person name="Schnable P.S."/>
            <person name="Ware D."/>
            <person name="Fulton R.S."/>
            <person name="Stein J.C."/>
            <person name="Wei F."/>
            <person name="Pasternak S."/>
            <person name="Liang C."/>
            <person name="Zhang J."/>
            <person name="Fulton L."/>
            <person name="Graves T.A."/>
            <person name="Minx P."/>
            <person name="Reily A.D."/>
            <person name="Courtney L."/>
            <person name="Kruchowski S.S."/>
            <person name="Tomlinson C."/>
            <person name="Strong C."/>
            <person name="Delehaunty K."/>
            <person name="Fronick C."/>
            <person name="Courtney B."/>
            <person name="Rock S.M."/>
            <person name="Belter E."/>
            <person name="Du F."/>
            <person name="Kim K."/>
            <person name="Abbott R.M."/>
            <person name="Cotton M."/>
            <person name="Levy A."/>
            <person name="Marchetto P."/>
            <person name="Ochoa K."/>
            <person name="Jackson S.M."/>
            <person name="Gillam B."/>
            <person name="Chen W."/>
            <person name="Yan L."/>
            <person name="Higginbotham J."/>
            <person name="Cardenas M."/>
            <person name="Waligorski J."/>
            <person name="Applebaum E."/>
            <person name="Phelps L."/>
            <person name="Falcone J."/>
            <person name="Kanchi K."/>
            <person name="Thane T."/>
            <person name="Scimone A."/>
            <person name="Thane N."/>
            <person name="Henke J."/>
            <person name="Wang T."/>
            <person name="Ruppert J."/>
            <person name="Shah N."/>
            <person name="Rotter K."/>
            <person name="Hodges J."/>
            <person name="Ingenthron E."/>
            <person name="Cordes M."/>
            <person name="Kohlberg S."/>
            <person name="Sgro J."/>
            <person name="Delgado B."/>
            <person name="Mead K."/>
            <person name="Chinwalla A."/>
            <person name="Leonard S."/>
            <person name="Crouse K."/>
            <person name="Collura K."/>
            <person name="Kudrna D."/>
            <person name="Currie J."/>
            <person name="He R."/>
            <person name="Angelova A."/>
            <person name="Rajasekar S."/>
            <person name="Mueller T."/>
            <person name="Lomeli R."/>
            <person name="Scara G."/>
            <person name="Ko A."/>
            <person name="Delaney K."/>
            <person name="Wissotski M."/>
            <person name="Lopez G."/>
            <person name="Campos D."/>
            <person name="Braidotti M."/>
            <person name="Ashley E."/>
            <person name="Golser W."/>
            <person name="Kim H."/>
            <person name="Lee S."/>
            <person name="Lin J."/>
            <person name="Dujmic Z."/>
            <person name="Kim W."/>
            <person name="Talag J."/>
            <person name="Zuccolo A."/>
            <person name="Fan C."/>
            <person name="Sebastian A."/>
            <person name="Kramer M."/>
            <person name="Spiegel L."/>
            <person name="Nascimento L."/>
            <person name="Zutavern T."/>
            <person name="Miller B."/>
            <person name="Ambroise C."/>
            <person name="Muller S."/>
            <person name="Spooner W."/>
            <person name="Narechania A."/>
            <person name="Ren L."/>
            <person name="Wei S."/>
            <person name="Kumari S."/>
            <person name="Faga B."/>
            <person name="Levy M.J."/>
            <person name="McMahan L."/>
            <person name="Van Buren P."/>
            <person name="Vaughn M.W."/>
            <person name="Ying K."/>
            <person name="Yeh C.-T."/>
            <person name="Emrich S.J."/>
            <person name="Jia Y."/>
            <person name="Kalyanaraman A."/>
            <person name="Hsia A.-P."/>
            <person name="Barbazuk W.B."/>
            <person name="Baucom R.S."/>
            <person name="Brutnell T.P."/>
            <person name="Carpita N.C."/>
            <person name="Chaparro C."/>
            <person name="Chia J.-M."/>
            <person name="Deragon J.-M."/>
            <person name="Estill J.C."/>
            <person name="Fu Y."/>
            <person name="Jeddeloh J.A."/>
            <person name="Han Y."/>
            <person name="Lee H."/>
            <person name="Li P."/>
            <person name="Lisch D.R."/>
            <person name="Liu S."/>
            <person name="Liu Z."/>
            <person name="Nagel D.H."/>
            <person name="McCann M.C."/>
            <person name="SanMiguel P."/>
            <person name="Myers A.M."/>
            <person name="Nettleton D."/>
            <person name="Nguyen J."/>
            <person name="Penning B.W."/>
            <person name="Ponnala L."/>
            <person name="Schneider K.L."/>
            <person name="Schwartz D.C."/>
            <person name="Sharma A."/>
            <person name="Soderlund C."/>
            <person name="Springer N.M."/>
            <person name="Sun Q."/>
            <person name="Wang H."/>
            <person name="Waterman M."/>
            <person name="Westerman R."/>
            <person name="Wolfgruber T.K."/>
            <person name="Yang L."/>
            <person name="Yu Y."/>
            <person name="Zhang L."/>
            <person name="Zhou S."/>
            <person name="Zhu Q."/>
            <person name="Bennetzen J.L."/>
            <person name="Dawe R.K."/>
            <person name="Jiang J."/>
            <person name="Jiang N."/>
            <person name="Presting G.G."/>
            <person name="Wessler S.R."/>
            <person name="Aluru S."/>
            <person name="Martienssen R.A."/>
            <person name="Clifton S.W."/>
            <person name="McCombie W.R."/>
            <person name="Wing R.A."/>
            <person name="Wilson R.K."/>
        </authorList>
    </citation>
    <scope>NUCLEOTIDE SEQUENCE [LARGE SCALE GENOMIC DNA]</scope>
    <source>
        <strain evidence="9">cv. B73</strain>
    </source>
</reference>
<evidence type="ECO:0000256" key="4">
    <source>
        <dbReference type="ARBA" id="ARBA00022989"/>
    </source>
</evidence>
<dbReference type="EnsemblPlants" id="Zm00001eb209660_T002">
    <property type="protein sequence ID" value="Zm00001eb209660_P002"/>
    <property type="gene ID" value="Zm00001eb209660"/>
</dbReference>
<evidence type="ECO:0000256" key="1">
    <source>
        <dbReference type="ARBA" id="ARBA00004141"/>
    </source>
</evidence>
<dbReference type="OrthoDB" id="1728340at2759"/>
<gene>
    <name evidence="8" type="primary">LOC100194065</name>
</gene>
<dbReference type="GO" id="GO:0005886">
    <property type="term" value="C:plasma membrane"/>
    <property type="evidence" value="ECO:0000318"/>
    <property type="project" value="GO_Central"/>
</dbReference>
<proteinExistence type="evidence at protein level"/>
<keyword evidence="10" id="KW-1267">Proteomics identification</keyword>
<evidence type="ECO:0000256" key="2">
    <source>
        <dbReference type="ARBA" id="ARBA00007635"/>
    </source>
</evidence>
<dbReference type="InterPro" id="IPR030184">
    <property type="entry name" value="WAT1-related"/>
</dbReference>
<keyword evidence="5 6" id="KW-0472">Membrane</keyword>
<feature type="transmembrane region" description="Helical" evidence="6">
    <location>
        <begin position="208"/>
        <end position="228"/>
    </location>
</feature>
<comment type="subcellular location">
    <subcellularLocation>
        <location evidence="1 6">Membrane</location>
        <topology evidence="1 6">Multi-pass membrane protein</topology>
    </subcellularLocation>
</comment>
<comment type="similarity">
    <text evidence="2 6">Belongs to the drug/metabolite transporter (DMT) superfamily. Plant drug/metabolite exporter (P-DME) (TC 2.A.7.4) family.</text>
</comment>
<dbReference type="InterPro" id="IPR000620">
    <property type="entry name" value="EamA_dom"/>
</dbReference>
<dbReference type="PANTHER" id="PTHR31218">
    <property type="entry name" value="WAT1-RELATED PROTEIN"/>
    <property type="match status" value="1"/>
</dbReference>
<organism evidence="8 9">
    <name type="scientific">Zea mays</name>
    <name type="common">Maize</name>
    <dbReference type="NCBI Taxonomy" id="4577"/>
    <lineage>
        <taxon>Eukaryota</taxon>
        <taxon>Viridiplantae</taxon>
        <taxon>Streptophyta</taxon>
        <taxon>Embryophyta</taxon>
        <taxon>Tracheophyta</taxon>
        <taxon>Spermatophyta</taxon>
        <taxon>Magnoliopsida</taxon>
        <taxon>Liliopsida</taxon>
        <taxon>Poales</taxon>
        <taxon>Poaceae</taxon>
        <taxon>PACMAD clade</taxon>
        <taxon>Panicoideae</taxon>
        <taxon>Andropogonodae</taxon>
        <taxon>Andropogoneae</taxon>
        <taxon>Tripsacinae</taxon>
        <taxon>Zea</taxon>
    </lineage>
</organism>
<reference evidence="8" key="2">
    <citation type="submission" date="2019-07" db="EMBL/GenBank/DDBJ databases">
        <authorList>
            <person name="Seetharam A."/>
            <person name="Woodhouse M."/>
            <person name="Cannon E."/>
        </authorList>
    </citation>
    <scope>NUCLEOTIDE SEQUENCE [LARGE SCALE GENOMIC DNA]</scope>
    <source>
        <strain evidence="8">cv. B73</strain>
    </source>
</reference>
<accession>A0A804P5H4</accession>
<feature type="domain" description="EamA" evidence="7">
    <location>
        <begin position="33"/>
        <end position="171"/>
    </location>
</feature>
<dbReference type="Proteomes" id="UP000007305">
    <property type="component" value="Chromosome 4"/>
</dbReference>
<evidence type="ECO:0000256" key="3">
    <source>
        <dbReference type="ARBA" id="ARBA00022692"/>
    </source>
</evidence>
<evidence type="ECO:0000313" key="9">
    <source>
        <dbReference type="Proteomes" id="UP000007305"/>
    </source>
</evidence>
<reference evidence="8" key="3">
    <citation type="submission" date="2021-05" db="UniProtKB">
        <authorList>
            <consortium name="EnsemblPlants"/>
        </authorList>
    </citation>
    <scope>IDENTIFICATION</scope>
    <source>
        <strain evidence="8">cv. B73</strain>
    </source>
</reference>
<dbReference type="Pfam" id="PF00892">
    <property type="entry name" value="EamA"/>
    <property type="match status" value="1"/>
</dbReference>
<protein>
    <recommendedName>
        <fullName evidence="6">WAT1-related protein</fullName>
    </recommendedName>
</protein>
<evidence type="ECO:0007829" key="10">
    <source>
        <dbReference type="PeptideAtlas" id="A0A804P5H4"/>
    </source>
</evidence>
<evidence type="ECO:0000256" key="6">
    <source>
        <dbReference type="RuleBase" id="RU363077"/>
    </source>
</evidence>
<keyword evidence="3 6" id="KW-0812">Transmembrane</keyword>
<feature type="transmembrane region" description="Helical" evidence="6">
    <location>
        <begin position="240"/>
        <end position="259"/>
    </location>
</feature>
<keyword evidence="4 6" id="KW-1133">Transmembrane helix</keyword>
<dbReference type="Gramene" id="Zm00001eb209660_T002">
    <property type="protein sequence ID" value="Zm00001eb209660_P002"/>
    <property type="gene ID" value="Zm00001eb209660"/>
</dbReference>
<dbReference type="InParanoid" id="A0A804P5H4"/>
<sequence>MGDDVRGLRAAAVTTAAGVVPAKTPERARLHVAMLALQFGYAGFHVVSRLALNMGVSKLVFPVYRNLIALCLLAPFAYFLEKKDRPAMTPAFLLQFFLLALCGITANQGFYLLGLDNTSPTFASAIQNSVPAITFAMAAALGIERVRLRRRDGLAKAAGTVLCVAGATVITLFKGPAVFGPAPSVAAAVPVPMPAPGGGNNNNNNKSWALGCVYLMGHCLSWSGWLVLQAPVLKRYPARLSVTSYTCFFGLLQFLAVAAVFERDAAAWALGSGSELLTILYADHGGSVHHRWTLPGAVGQEPGEGARCKANRRRRRRKRLRRRRGCLLPEAAAATAAAGDLGGRVISNRTRPIIFIRRRSVCMHLSSRLIISMHVRLIHPSITYHMARSEYQYKQLRGE</sequence>
<dbReference type="GO" id="GO:0022857">
    <property type="term" value="F:transmembrane transporter activity"/>
    <property type="evidence" value="ECO:0007669"/>
    <property type="project" value="InterPro"/>
</dbReference>
<feature type="transmembrane region" description="Helical" evidence="6">
    <location>
        <begin position="125"/>
        <end position="143"/>
    </location>
</feature>
<evidence type="ECO:0000259" key="7">
    <source>
        <dbReference type="Pfam" id="PF00892"/>
    </source>
</evidence>
<dbReference type="AlphaFoldDB" id="A0A804P5H4"/>
<dbReference type="SUPFAM" id="SSF103481">
    <property type="entry name" value="Multidrug resistance efflux transporter EmrE"/>
    <property type="match status" value="1"/>
</dbReference>
<keyword evidence="9" id="KW-1185">Reference proteome</keyword>
<feature type="transmembrane region" description="Helical" evidence="6">
    <location>
        <begin position="63"/>
        <end position="80"/>
    </location>
</feature>
<evidence type="ECO:0000256" key="5">
    <source>
        <dbReference type="ARBA" id="ARBA00023136"/>
    </source>
</evidence>
<feature type="transmembrane region" description="Helical" evidence="6">
    <location>
        <begin position="92"/>
        <end position="113"/>
    </location>
</feature>
<feature type="transmembrane region" description="Helical" evidence="6">
    <location>
        <begin position="32"/>
        <end position="51"/>
    </location>
</feature>
<feature type="transmembrane region" description="Helical" evidence="6">
    <location>
        <begin position="155"/>
        <end position="173"/>
    </location>
</feature>
<name>A0A804P5H4_MAIZE</name>
<dbReference type="InterPro" id="IPR037185">
    <property type="entry name" value="EmrE-like"/>
</dbReference>